<accession>A0A8J3DCU6</accession>
<dbReference type="AlphaFoldDB" id="A0A8J3DCU6"/>
<dbReference type="InterPro" id="IPR036259">
    <property type="entry name" value="MFS_trans_sf"/>
</dbReference>
<evidence type="ECO:0000256" key="4">
    <source>
        <dbReference type="SAM" id="Phobius"/>
    </source>
</evidence>
<protein>
    <submittedName>
        <fullName evidence="5">MFS transporter</fullName>
    </submittedName>
</protein>
<feature type="transmembrane region" description="Helical" evidence="4">
    <location>
        <begin position="195"/>
        <end position="215"/>
    </location>
</feature>
<dbReference type="GO" id="GO:0022857">
    <property type="term" value="F:transmembrane transporter activity"/>
    <property type="evidence" value="ECO:0007669"/>
    <property type="project" value="InterPro"/>
</dbReference>
<keyword evidence="2 4" id="KW-1133">Transmembrane helix</keyword>
<keyword evidence="3 4" id="KW-0472">Membrane</keyword>
<proteinExistence type="predicted"/>
<dbReference type="EMBL" id="BMXG01000024">
    <property type="protein sequence ID" value="GHC10811.1"/>
    <property type="molecule type" value="Genomic_DNA"/>
</dbReference>
<feature type="transmembrane region" description="Helical" evidence="4">
    <location>
        <begin position="293"/>
        <end position="316"/>
    </location>
</feature>
<feature type="transmembrane region" description="Helical" evidence="4">
    <location>
        <begin position="58"/>
        <end position="79"/>
    </location>
</feature>
<keyword evidence="1 4" id="KW-0812">Transmembrane</keyword>
<feature type="transmembrane region" description="Helical" evidence="4">
    <location>
        <begin position="258"/>
        <end position="281"/>
    </location>
</feature>
<reference evidence="5" key="2">
    <citation type="submission" date="2020-09" db="EMBL/GenBank/DDBJ databases">
        <authorList>
            <person name="Sun Q."/>
            <person name="Kim S."/>
        </authorList>
    </citation>
    <scope>NUCLEOTIDE SEQUENCE</scope>
    <source>
        <strain evidence="5">KCTC 12870</strain>
    </source>
</reference>
<reference evidence="5" key="1">
    <citation type="journal article" date="2014" name="Int. J. Syst. Evol. Microbiol.">
        <title>Complete genome sequence of Corynebacterium casei LMG S-19264T (=DSM 44701T), isolated from a smear-ripened cheese.</title>
        <authorList>
            <consortium name="US DOE Joint Genome Institute (JGI-PGF)"/>
            <person name="Walter F."/>
            <person name="Albersmeier A."/>
            <person name="Kalinowski J."/>
            <person name="Ruckert C."/>
        </authorList>
    </citation>
    <scope>NUCLEOTIDE SEQUENCE</scope>
    <source>
        <strain evidence="5">KCTC 12870</strain>
    </source>
</reference>
<feature type="transmembrane region" description="Helical" evidence="4">
    <location>
        <begin position="161"/>
        <end position="183"/>
    </location>
</feature>
<gene>
    <name evidence="5" type="ORF">GCM10007047_30190</name>
</gene>
<feature type="transmembrane region" description="Helical" evidence="4">
    <location>
        <begin position="413"/>
        <end position="430"/>
    </location>
</feature>
<dbReference type="SUPFAM" id="SSF103473">
    <property type="entry name" value="MFS general substrate transporter"/>
    <property type="match status" value="1"/>
</dbReference>
<keyword evidence="6" id="KW-1185">Reference proteome</keyword>
<feature type="transmembrane region" description="Helical" evidence="4">
    <location>
        <begin position="121"/>
        <end position="140"/>
    </location>
</feature>
<feature type="transmembrane region" description="Helical" evidence="4">
    <location>
        <begin position="382"/>
        <end position="401"/>
    </location>
</feature>
<comment type="caution">
    <text evidence="5">The sequence shown here is derived from an EMBL/GenBank/DDBJ whole genome shotgun (WGS) entry which is preliminary data.</text>
</comment>
<evidence type="ECO:0000256" key="2">
    <source>
        <dbReference type="ARBA" id="ARBA00022989"/>
    </source>
</evidence>
<dbReference type="Pfam" id="PF07690">
    <property type="entry name" value="MFS_1"/>
    <property type="match status" value="1"/>
</dbReference>
<dbReference type="Gene3D" id="1.20.1250.20">
    <property type="entry name" value="MFS general substrate transporter like domains"/>
    <property type="match status" value="2"/>
</dbReference>
<name>A0A8J3DCU6_9BACT</name>
<dbReference type="PANTHER" id="PTHR11360">
    <property type="entry name" value="MONOCARBOXYLATE TRANSPORTER"/>
    <property type="match status" value="1"/>
</dbReference>
<feature type="transmembrane region" description="Helical" evidence="4">
    <location>
        <begin position="91"/>
        <end position="109"/>
    </location>
</feature>
<dbReference type="RefSeq" id="WP_234043838.1">
    <property type="nucleotide sequence ID" value="NZ_JAENIH010000038.1"/>
</dbReference>
<dbReference type="PANTHER" id="PTHR11360:SF308">
    <property type="entry name" value="BLL3089 PROTEIN"/>
    <property type="match status" value="1"/>
</dbReference>
<feature type="transmembrane region" description="Helical" evidence="4">
    <location>
        <begin position="348"/>
        <end position="370"/>
    </location>
</feature>
<feature type="transmembrane region" description="Helical" evidence="4">
    <location>
        <begin position="323"/>
        <end position="342"/>
    </location>
</feature>
<evidence type="ECO:0000313" key="6">
    <source>
        <dbReference type="Proteomes" id="UP000642829"/>
    </source>
</evidence>
<dbReference type="InterPro" id="IPR050327">
    <property type="entry name" value="Proton-linked_MCT"/>
</dbReference>
<feature type="transmembrane region" description="Helical" evidence="4">
    <location>
        <begin position="20"/>
        <end position="38"/>
    </location>
</feature>
<organism evidence="5 6">
    <name type="scientific">Cerasicoccus arenae</name>
    <dbReference type="NCBI Taxonomy" id="424488"/>
    <lineage>
        <taxon>Bacteria</taxon>
        <taxon>Pseudomonadati</taxon>
        <taxon>Verrucomicrobiota</taxon>
        <taxon>Opitutia</taxon>
        <taxon>Puniceicoccales</taxon>
        <taxon>Cerasicoccaceae</taxon>
        <taxon>Cerasicoccus</taxon>
    </lineage>
</organism>
<dbReference type="InterPro" id="IPR011701">
    <property type="entry name" value="MFS"/>
</dbReference>
<evidence type="ECO:0000256" key="3">
    <source>
        <dbReference type="ARBA" id="ARBA00023136"/>
    </source>
</evidence>
<sequence>MRRFFDPNMPFRPASLPFFYGWAIVAAGTGAMLFSLPGQTAGIGPFKEHMMAALHVSSMQLSIAYMIGTIVSGLSLPSIGGVFDRIGARKVGVMASIGLGLSLLYISQVDRIMFGILGRSSVWLAMPLIILGFFAIRFWGQGVFSIVSRAMIGKWFDRKRGIASAISGMPVAIAFTSALYILYKIIETMGGWRQAWIGMGLFVLFFSTVFCWLIFRDNPEECGLVMDGSADLGLAKAKNDEFVINREFTAREALRTMAFWVFSLTICINGFVGTAIGFHAQSLTQEIGMDQEAFYLLLASTIFINIPVSFIVGWMTSRFRLKYAYLVTAFGMALGMVGYLLLPSELGRILFLLGFGATWGSFGTLVTVTWPRYYGRRHLGKISSWVMMLMVVTSALGPVFFDFCKLLMGSYRPAFFISIGLSVIFFFLCFKTENPQRKYAKAAAES</sequence>
<dbReference type="Proteomes" id="UP000642829">
    <property type="component" value="Unassembled WGS sequence"/>
</dbReference>
<evidence type="ECO:0000313" key="5">
    <source>
        <dbReference type="EMBL" id="GHC10811.1"/>
    </source>
</evidence>
<evidence type="ECO:0000256" key="1">
    <source>
        <dbReference type="ARBA" id="ARBA00022692"/>
    </source>
</evidence>